<dbReference type="Proteomes" id="UP001060164">
    <property type="component" value="Chromosome"/>
</dbReference>
<dbReference type="CDD" id="cd00093">
    <property type="entry name" value="HTH_XRE"/>
    <property type="match status" value="1"/>
</dbReference>
<sequence length="105" mass="11754">MIDLVELGNRIKKQRELLGYTREHLAELVNVTPRFCYDLELGLKGMSLETLCNLSSALNISTDYLLFGPKKDENLTSINALIATCPPDKRSLLDGIVSNFIQAVR</sequence>
<dbReference type="EMBL" id="CP102290">
    <property type="protein sequence ID" value="UWP59021.1"/>
    <property type="molecule type" value="Genomic_DNA"/>
</dbReference>
<dbReference type="RefSeq" id="WP_049898462.1">
    <property type="nucleotide sequence ID" value="NZ_CABLBR010000043.1"/>
</dbReference>
<evidence type="ECO:0000313" key="2">
    <source>
        <dbReference type="EMBL" id="UWP59021.1"/>
    </source>
</evidence>
<dbReference type="SMART" id="SM00530">
    <property type="entry name" value="HTH_XRE"/>
    <property type="match status" value="1"/>
</dbReference>
<protein>
    <submittedName>
        <fullName evidence="2">Helix-turn-helix domain-containing protein</fullName>
    </submittedName>
</protein>
<evidence type="ECO:0000259" key="1">
    <source>
        <dbReference type="PROSITE" id="PS50943"/>
    </source>
</evidence>
<name>A0ABY5VFG7_9FIRM</name>
<proteinExistence type="predicted"/>
<dbReference type="Pfam" id="PF01381">
    <property type="entry name" value="HTH_3"/>
    <property type="match status" value="1"/>
</dbReference>
<keyword evidence="3" id="KW-1185">Reference proteome</keyword>
<dbReference type="InterPro" id="IPR001387">
    <property type="entry name" value="Cro/C1-type_HTH"/>
</dbReference>
<dbReference type="SUPFAM" id="SSF47413">
    <property type="entry name" value="lambda repressor-like DNA-binding domains"/>
    <property type="match status" value="1"/>
</dbReference>
<accession>A0ABY5VFG7</accession>
<feature type="domain" description="HTH cro/C1-type" evidence="1">
    <location>
        <begin position="11"/>
        <end position="65"/>
    </location>
</feature>
<dbReference type="InterPro" id="IPR010982">
    <property type="entry name" value="Lambda_DNA-bd_dom_sf"/>
</dbReference>
<evidence type="ECO:0000313" key="3">
    <source>
        <dbReference type="Proteomes" id="UP001060164"/>
    </source>
</evidence>
<reference evidence="2" key="1">
    <citation type="journal article" date="2022" name="Cell">
        <title>Design, construction, and in vivo augmentation of a complex gut microbiome.</title>
        <authorList>
            <person name="Cheng A.G."/>
            <person name="Ho P.Y."/>
            <person name="Aranda-Diaz A."/>
            <person name="Jain S."/>
            <person name="Yu F.B."/>
            <person name="Meng X."/>
            <person name="Wang M."/>
            <person name="Iakiviak M."/>
            <person name="Nagashima K."/>
            <person name="Zhao A."/>
            <person name="Murugkar P."/>
            <person name="Patil A."/>
            <person name="Atabakhsh K."/>
            <person name="Weakley A."/>
            <person name="Yan J."/>
            <person name="Brumbaugh A.R."/>
            <person name="Higginbottom S."/>
            <person name="Dimas A."/>
            <person name="Shiver A.L."/>
            <person name="Deutschbauer A."/>
            <person name="Neff N."/>
            <person name="Sonnenburg J.L."/>
            <person name="Huang K.C."/>
            <person name="Fischbach M.A."/>
        </authorList>
    </citation>
    <scope>NUCLEOTIDE SEQUENCE</scope>
    <source>
        <strain evidence="2">DSM 19829</strain>
    </source>
</reference>
<organism evidence="2 3">
    <name type="scientific">Ruminococcus gauvreauii</name>
    <dbReference type="NCBI Taxonomy" id="438033"/>
    <lineage>
        <taxon>Bacteria</taxon>
        <taxon>Bacillati</taxon>
        <taxon>Bacillota</taxon>
        <taxon>Clostridia</taxon>
        <taxon>Eubacteriales</taxon>
        <taxon>Oscillospiraceae</taxon>
        <taxon>Ruminococcus</taxon>
    </lineage>
</organism>
<dbReference type="PROSITE" id="PS50943">
    <property type="entry name" value="HTH_CROC1"/>
    <property type="match status" value="1"/>
</dbReference>
<gene>
    <name evidence="2" type="ORF">NQ502_16870</name>
</gene>
<dbReference type="Gene3D" id="1.10.260.40">
    <property type="entry name" value="lambda repressor-like DNA-binding domains"/>
    <property type="match status" value="1"/>
</dbReference>